<feature type="transmembrane region" description="Helical" evidence="1">
    <location>
        <begin position="204"/>
        <end position="225"/>
    </location>
</feature>
<keyword evidence="1" id="KW-1133">Transmembrane helix</keyword>
<keyword evidence="1" id="KW-0812">Transmembrane</keyword>
<protein>
    <submittedName>
        <fullName evidence="2">Uncharacterized protein</fullName>
    </submittedName>
</protein>
<reference evidence="2" key="1">
    <citation type="journal article" date="2020" name="mSystems">
        <title>Genome- and Community-Level Interaction Insights into Carbon Utilization and Element Cycling Functions of Hydrothermarchaeota in Hydrothermal Sediment.</title>
        <authorList>
            <person name="Zhou Z."/>
            <person name="Liu Y."/>
            <person name="Xu W."/>
            <person name="Pan J."/>
            <person name="Luo Z.H."/>
            <person name="Li M."/>
        </authorList>
    </citation>
    <scope>NUCLEOTIDE SEQUENCE [LARGE SCALE GENOMIC DNA]</scope>
    <source>
        <strain evidence="2">HyVt-517</strain>
    </source>
</reference>
<feature type="transmembrane region" description="Helical" evidence="1">
    <location>
        <begin position="172"/>
        <end position="192"/>
    </location>
</feature>
<feature type="transmembrane region" description="Helical" evidence="1">
    <location>
        <begin position="46"/>
        <end position="65"/>
    </location>
</feature>
<keyword evidence="1" id="KW-0472">Membrane</keyword>
<feature type="transmembrane region" description="Helical" evidence="1">
    <location>
        <begin position="231"/>
        <end position="249"/>
    </location>
</feature>
<comment type="caution">
    <text evidence="2">The sequence shown here is derived from an EMBL/GenBank/DDBJ whole genome shotgun (WGS) entry which is preliminary data.</text>
</comment>
<feature type="transmembrane region" description="Helical" evidence="1">
    <location>
        <begin position="21"/>
        <end position="40"/>
    </location>
</feature>
<gene>
    <name evidence="2" type="ORF">ENJ78_00185</name>
</gene>
<feature type="transmembrane region" description="Helical" evidence="1">
    <location>
        <begin position="261"/>
        <end position="277"/>
    </location>
</feature>
<sequence length="278" mass="32357">MQLISPRTIILRFFQFVPKRILFLLTSLTFFSIGFFLILVKGEGTTITYNLLVSLLPLFMLLLSLSFGIRKQNLFKIVLMPSLLVISSYLLLSFFPNLNTFFKFSFIVFTSLVLYFMLLSLNVFLVVEEKGSTIPLIRPARTTFLLLEIYTFFLFVTSLYKVLLPDPLTEATFLFQFTLVFLITYFFAQAYWWSQNLESDISSFVGNESLTVAFFVLVIAISLSFFSTESFFRALSLVATYYVSINFIESVVTHKFIKSQYWEYFLITLLIILFLILE</sequence>
<dbReference type="AlphaFoldDB" id="A0A7V5J144"/>
<dbReference type="EMBL" id="DRNS01000015">
    <property type="protein sequence ID" value="HHH14110.1"/>
    <property type="molecule type" value="Genomic_DNA"/>
</dbReference>
<feature type="transmembrane region" description="Helical" evidence="1">
    <location>
        <begin position="77"/>
        <end position="95"/>
    </location>
</feature>
<organism evidence="2">
    <name type="scientific">candidate division WWE3 bacterium</name>
    <dbReference type="NCBI Taxonomy" id="2053526"/>
    <lineage>
        <taxon>Bacteria</taxon>
        <taxon>Katanobacteria</taxon>
    </lineage>
</organism>
<feature type="transmembrane region" description="Helical" evidence="1">
    <location>
        <begin position="139"/>
        <end position="160"/>
    </location>
</feature>
<name>A0A7V5J144_UNCKA</name>
<dbReference type="Proteomes" id="UP000886106">
    <property type="component" value="Unassembled WGS sequence"/>
</dbReference>
<feature type="transmembrane region" description="Helical" evidence="1">
    <location>
        <begin position="101"/>
        <end position="127"/>
    </location>
</feature>
<evidence type="ECO:0000256" key="1">
    <source>
        <dbReference type="SAM" id="Phobius"/>
    </source>
</evidence>
<evidence type="ECO:0000313" key="2">
    <source>
        <dbReference type="EMBL" id="HHH14110.1"/>
    </source>
</evidence>
<proteinExistence type="predicted"/>
<accession>A0A7V5J144</accession>